<dbReference type="PROSITE" id="PS00141">
    <property type="entry name" value="ASP_PROTEASE"/>
    <property type="match status" value="1"/>
</dbReference>
<sequence length="53" mass="5704">MTQTMGAVYTKIKLTNAIDEALISRGLLAPSLLRTCEFDALVDTGSTYLVISP</sequence>
<dbReference type="GO" id="GO:0004190">
    <property type="term" value="F:aspartic-type endopeptidase activity"/>
    <property type="evidence" value="ECO:0007669"/>
    <property type="project" value="InterPro"/>
</dbReference>
<organism evidence="1 2">
    <name type="scientific">Dulcicalothrix desertica PCC 7102</name>
    <dbReference type="NCBI Taxonomy" id="232991"/>
    <lineage>
        <taxon>Bacteria</taxon>
        <taxon>Bacillati</taxon>
        <taxon>Cyanobacteriota</taxon>
        <taxon>Cyanophyceae</taxon>
        <taxon>Nostocales</taxon>
        <taxon>Calotrichaceae</taxon>
        <taxon>Dulcicalothrix</taxon>
    </lineage>
</organism>
<name>A0A3S1BD45_9CYAN</name>
<comment type="caution">
    <text evidence="1">The sequence shown here is derived from an EMBL/GenBank/DDBJ whole genome shotgun (WGS) entry which is preliminary data.</text>
</comment>
<reference evidence="1" key="1">
    <citation type="submission" date="2018-12" db="EMBL/GenBank/DDBJ databases">
        <authorList>
            <person name="Will S."/>
            <person name="Neumann-Schaal M."/>
            <person name="Henke P."/>
        </authorList>
    </citation>
    <scope>NUCLEOTIDE SEQUENCE</scope>
    <source>
        <strain evidence="1">PCC 7102</strain>
    </source>
</reference>
<gene>
    <name evidence="1" type="ORF">DSM106972_001430</name>
</gene>
<evidence type="ECO:0000313" key="2">
    <source>
        <dbReference type="Proteomes" id="UP000271624"/>
    </source>
</evidence>
<dbReference type="AlphaFoldDB" id="A0A3S1BD45"/>
<dbReference type="GO" id="GO:0006508">
    <property type="term" value="P:proteolysis"/>
    <property type="evidence" value="ECO:0007669"/>
    <property type="project" value="InterPro"/>
</dbReference>
<dbReference type="RefSeq" id="WP_186538570.1">
    <property type="nucleotide sequence ID" value="NZ_RSCL01000001.1"/>
</dbReference>
<accession>A0A3S1BD45</accession>
<protein>
    <submittedName>
        <fullName evidence="1">Uncharacterized protein</fullName>
    </submittedName>
</protein>
<keyword evidence="2" id="KW-1185">Reference proteome</keyword>
<evidence type="ECO:0000313" key="1">
    <source>
        <dbReference type="EMBL" id="RUT09648.1"/>
    </source>
</evidence>
<dbReference type="EMBL" id="RSCL01000001">
    <property type="protein sequence ID" value="RUT09648.1"/>
    <property type="molecule type" value="Genomic_DNA"/>
</dbReference>
<reference evidence="1" key="2">
    <citation type="journal article" date="2019" name="Genome Biol. Evol.">
        <title>Day and night: Metabolic profiles and evolutionary relationships of six axenic non-marine cyanobacteria.</title>
        <authorList>
            <person name="Will S.E."/>
            <person name="Henke P."/>
            <person name="Boedeker C."/>
            <person name="Huang S."/>
            <person name="Brinkmann H."/>
            <person name="Rohde M."/>
            <person name="Jarek M."/>
            <person name="Friedl T."/>
            <person name="Seufert S."/>
            <person name="Schumacher M."/>
            <person name="Overmann J."/>
            <person name="Neumann-Schaal M."/>
            <person name="Petersen J."/>
        </authorList>
    </citation>
    <scope>NUCLEOTIDE SEQUENCE [LARGE SCALE GENOMIC DNA]</scope>
    <source>
        <strain evidence="1">PCC 7102</strain>
    </source>
</reference>
<dbReference type="InterPro" id="IPR001969">
    <property type="entry name" value="Aspartic_peptidase_AS"/>
</dbReference>
<dbReference type="Proteomes" id="UP000271624">
    <property type="component" value="Unassembled WGS sequence"/>
</dbReference>
<proteinExistence type="predicted"/>